<feature type="domain" description="PAC" evidence="2">
    <location>
        <begin position="259"/>
        <end position="310"/>
    </location>
</feature>
<dbReference type="Pfam" id="PF00990">
    <property type="entry name" value="GGDEF"/>
    <property type="match status" value="1"/>
</dbReference>
<evidence type="ECO:0000313" key="5">
    <source>
        <dbReference type="Proteomes" id="UP000189475"/>
    </source>
</evidence>
<dbReference type="PROSITE" id="PS50887">
    <property type="entry name" value="GGDEF"/>
    <property type="match status" value="1"/>
</dbReference>
<keyword evidence="4" id="KW-0548">Nucleotidyltransferase</keyword>
<dbReference type="SMART" id="SM00267">
    <property type="entry name" value="GGDEF"/>
    <property type="match status" value="1"/>
</dbReference>
<dbReference type="NCBIfam" id="TIGR00229">
    <property type="entry name" value="sensory_box"/>
    <property type="match status" value="1"/>
</dbReference>
<evidence type="ECO:0000259" key="2">
    <source>
        <dbReference type="PROSITE" id="PS50113"/>
    </source>
</evidence>
<evidence type="ECO:0000313" key="4">
    <source>
        <dbReference type="EMBL" id="SJL84256.1"/>
    </source>
</evidence>
<dbReference type="Gene3D" id="3.30.70.270">
    <property type="match status" value="1"/>
</dbReference>
<accession>A0A1R4B5V7</accession>
<name>A0A1R4B5V7_9VIBR</name>
<dbReference type="InterPro" id="IPR000700">
    <property type="entry name" value="PAS-assoc_C"/>
</dbReference>
<dbReference type="Pfam" id="PF08447">
    <property type="entry name" value="PAS_3"/>
    <property type="match status" value="1"/>
</dbReference>
<gene>
    <name evidence="4" type="primary">yegE_2</name>
    <name evidence="4" type="ORF">VPAL9027_02238</name>
</gene>
<dbReference type="FunFam" id="3.30.70.270:FF:000001">
    <property type="entry name" value="Diguanylate cyclase domain protein"/>
    <property type="match status" value="1"/>
</dbReference>
<keyword evidence="4" id="KW-0808">Transferase</keyword>
<dbReference type="InterPro" id="IPR043128">
    <property type="entry name" value="Rev_trsase/Diguanyl_cyclase"/>
</dbReference>
<dbReference type="SUPFAM" id="SSF55781">
    <property type="entry name" value="GAF domain-like"/>
    <property type="match status" value="1"/>
</dbReference>
<dbReference type="STRING" id="1918946.VPAL9027_02238"/>
<dbReference type="InterPro" id="IPR013655">
    <property type="entry name" value="PAS_fold_3"/>
</dbReference>
<dbReference type="Gene3D" id="3.30.450.20">
    <property type="entry name" value="PAS domain"/>
    <property type="match status" value="2"/>
</dbReference>
<dbReference type="NCBIfam" id="TIGR00254">
    <property type="entry name" value="GGDEF"/>
    <property type="match status" value="1"/>
</dbReference>
<dbReference type="GO" id="GO:0052621">
    <property type="term" value="F:diguanylate cyclase activity"/>
    <property type="evidence" value="ECO:0007669"/>
    <property type="project" value="UniProtKB-EC"/>
</dbReference>
<feature type="domain" description="GGDEF" evidence="3">
    <location>
        <begin position="475"/>
        <end position="609"/>
    </location>
</feature>
<dbReference type="PANTHER" id="PTHR44757">
    <property type="entry name" value="DIGUANYLATE CYCLASE DGCP"/>
    <property type="match status" value="1"/>
</dbReference>
<dbReference type="CDD" id="cd01949">
    <property type="entry name" value="GGDEF"/>
    <property type="match status" value="1"/>
</dbReference>
<dbReference type="EC" id="2.7.7.65" evidence="4"/>
<evidence type="ECO:0000259" key="3">
    <source>
        <dbReference type="PROSITE" id="PS50887"/>
    </source>
</evidence>
<dbReference type="PROSITE" id="PS50113">
    <property type="entry name" value="PAC"/>
    <property type="match status" value="1"/>
</dbReference>
<dbReference type="InterPro" id="IPR003018">
    <property type="entry name" value="GAF"/>
</dbReference>
<dbReference type="OrthoDB" id="9812260at2"/>
<dbReference type="InterPro" id="IPR000160">
    <property type="entry name" value="GGDEF_dom"/>
</dbReference>
<protein>
    <submittedName>
        <fullName evidence="4">Putative diguanylate cyclase YegE</fullName>
        <ecNumber evidence="4">2.7.7.65</ecNumber>
    </submittedName>
</protein>
<dbReference type="Pfam" id="PF12860">
    <property type="entry name" value="PAS_7"/>
    <property type="match status" value="1"/>
</dbReference>
<sequence>MTSTFDYSEVYNQALEQLKSEKIAQLPALHTLINIVSDVFHCPTALLSIYDKTQEYATSIIVSSVGLQQEDFDKPYSFSRYVYDSASFIMVEDATKDDRFKQNAYIKKHQLKFCTGCPITLDGNEVIGTLCILDTSARLLSNEQQHRLKQFKDIVESLLQANLNWLQMQLACAKVEQARAYLMRKEALSEEVAKVSGVGSWEYDIETNALYWSPQTRDIIGVDTNFKPSLDSGFAFFAPEAQDIIRKTVDAAIESNKIWSSELPFINNQGKHMWVKTTGHGVYENGALCRLIGAFQDVSERKLLEQKMSESERLMQAKNDELSAIVNHIPQGVAVYDMRGLLKYWNNQHCDIYAINSSHIRIRQSFREFLSHRYNSQETIDNPDKTMDEMYAAFDNDQSFLQRFQLQSGAIIEALYSSLPDSGWVCTSVDITEQEKSKEKIHYAAHHDSLTGLANRASFNEYTDKLLANTQRDIDNHILMLIDLDYFKAVNDTYGHLAGDEVLKEVANRLKNTVRDNDLVCRFGGDEFALVISGSHNLHETAEELAQRIVESIAQPFTFNHPAIHIGVSIGMSTIETHDTSLNNTMKQADAALYKVKERGRNGYQLYKQVQHKQC</sequence>
<dbReference type="InterPro" id="IPR035965">
    <property type="entry name" value="PAS-like_dom_sf"/>
</dbReference>
<dbReference type="Pfam" id="PF01590">
    <property type="entry name" value="GAF"/>
    <property type="match status" value="1"/>
</dbReference>
<evidence type="ECO:0000256" key="1">
    <source>
        <dbReference type="ARBA" id="ARBA00001946"/>
    </source>
</evidence>
<dbReference type="InterPro" id="IPR000014">
    <property type="entry name" value="PAS"/>
</dbReference>
<dbReference type="InterPro" id="IPR029016">
    <property type="entry name" value="GAF-like_dom_sf"/>
</dbReference>
<dbReference type="SUPFAM" id="SSF55073">
    <property type="entry name" value="Nucleotide cyclase"/>
    <property type="match status" value="1"/>
</dbReference>
<comment type="cofactor">
    <cofactor evidence="1">
        <name>Mg(2+)</name>
        <dbReference type="ChEBI" id="CHEBI:18420"/>
    </cofactor>
</comment>
<reference evidence="4 5" key="1">
    <citation type="submission" date="2017-02" db="EMBL/GenBank/DDBJ databases">
        <authorList>
            <person name="Peterson S.W."/>
        </authorList>
    </citation>
    <scope>NUCLEOTIDE SEQUENCE [LARGE SCALE GENOMIC DNA]</scope>
    <source>
        <strain evidence="4 5">CECT 9027</strain>
    </source>
</reference>
<dbReference type="InterPro" id="IPR052155">
    <property type="entry name" value="Biofilm_reg_signaling"/>
</dbReference>
<organism evidence="4 5">
    <name type="scientific">Vibrio palustris</name>
    <dbReference type="NCBI Taxonomy" id="1918946"/>
    <lineage>
        <taxon>Bacteria</taxon>
        <taxon>Pseudomonadati</taxon>
        <taxon>Pseudomonadota</taxon>
        <taxon>Gammaproteobacteria</taxon>
        <taxon>Vibrionales</taxon>
        <taxon>Vibrionaceae</taxon>
        <taxon>Vibrio</taxon>
    </lineage>
</organism>
<dbReference type="PANTHER" id="PTHR44757:SF2">
    <property type="entry name" value="BIOFILM ARCHITECTURE MAINTENANCE PROTEIN MBAA"/>
    <property type="match status" value="1"/>
</dbReference>
<dbReference type="EMBL" id="FUFT01000005">
    <property type="protein sequence ID" value="SJL84256.1"/>
    <property type="molecule type" value="Genomic_DNA"/>
</dbReference>
<dbReference type="SUPFAM" id="SSF55785">
    <property type="entry name" value="PYP-like sensor domain (PAS domain)"/>
    <property type="match status" value="2"/>
</dbReference>
<dbReference type="Proteomes" id="UP000189475">
    <property type="component" value="Unassembled WGS sequence"/>
</dbReference>
<proteinExistence type="predicted"/>
<dbReference type="AlphaFoldDB" id="A0A1R4B5V7"/>
<dbReference type="InterPro" id="IPR029787">
    <property type="entry name" value="Nucleotide_cyclase"/>
</dbReference>
<dbReference type="RefSeq" id="WP_077314631.1">
    <property type="nucleotide sequence ID" value="NZ_AP024888.1"/>
</dbReference>
<keyword evidence="5" id="KW-1185">Reference proteome</keyword>
<dbReference type="Gene3D" id="3.30.450.40">
    <property type="match status" value="1"/>
</dbReference>